<evidence type="ECO:0000256" key="3">
    <source>
        <dbReference type="ARBA" id="ARBA00012663"/>
    </source>
</evidence>
<dbReference type="GO" id="GO:0005975">
    <property type="term" value="P:carbohydrate metabolic process"/>
    <property type="evidence" value="ECO:0007669"/>
    <property type="project" value="InterPro"/>
</dbReference>
<gene>
    <name evidence="10" type="ORF">CTOB1V02_LOCUS11816</name>
</gene>
<dbReference type="EMBL" id="OB667473">
    <property type="protein sequence ID" value="CAD7233998.1"/>
    <property type="molecule type" value="Genomic_DNA"/>
</dbReference>
<evidence type="ECO:0000256" key="4">
    <source>
        <dbReference type="ARBA" id="ARBA00022676"/>
    </source>
</evidence>
<dbReference type="OrthoDB" id="10072126at2759"/>
<evidence type="ECO:0000256" key="5">
    <source>
        <dbReference type="ARBA" id="ARBA00022801"/>
    </source>
</evidence>
<evidence type="ECO:0000259" key="7">
    <source>
        <dbReference type="Pfam" id="PF00144"/>
    </source>
</evidence>
<dbReference type="InterPro" id="IPR001466">
    <property type="entry name" value="Beta-lactam-related"/>
</dbReference>
<dbReference type="Gene3D" id="3.40.50.1700">
    <property type="entry name" value="Glycoside hydrolase family 3 C-terminal domain"/>
    <property type="match status" value="1"/>
</dbReference>
<dbReference type="InterPro" id="IPR001764">
    <property type="entry name" value="Glyco_hydro_3_N"/>
</dbReference>
<evidence type="ECO:0000256" key="2">
    <source>
        <dbReference type="ARBA" id="ARBA00005336"/>
    </source>
</evidence>
<keyword evidence="6" id="KW-0326">Glycosidase</keyword>
<evidence type="ECO:0000313" key="10">
    <source>
        <dbReference type="EMBL" id="CAD7233998.1"/>
    </source>
</evidence>
<keyword evidence="4" id="KW-0328">Glycosyltransferase</keyword>
<dbReference type="Pfam" id="PF00933">
    <property type="entry name" value="Glyco_hydro_3"/>
    <property type="match status" value="1"/>
</dbReference>
<reference evidence="10" key="1">
    <citation type="submission" date="2020-11" db="EMBL/GenBank/DDBJ databases">
        <authorList>
            <person name="Tran Van P."/>
        </authorList>
    </citation>
    <scope>NUCLEOTIDE SEQUENCE</scope>
</reference>
<comment type="catalytic activity">
    <reaction evidence="1">
        <text>Hydrolysis of terminal non-reducing N-acetyl-D-hexosamine residues in N-acetyl-beta-D-hexosaminides.</text>
        <dbReference type="EC" id="3.2.1.52"/>
    </reaction>
</comment>
<proteinExistence type="inferred from homology"/>
<sequence>MDAEWGTAMRLKGVQKLPYAMTLGAHTKDTLSYQYGAEIARQLKLLGAHINFGPVVDVNTNPDNPIIGNRSFGSDVNNVANKGIAYARGMQDQKILGCAKHFPGHGDTSSDSHKTLPTVAHGIERLNQVELAPFQKLIDAGVSSIMIAHLDVPALEQDPKYPSSLSYKIVTELLKEKMNFQGLIFTDALNMAGVTKAFPNGETDLKAFAAGNDVLLFSQAVDVAKAKIKVALEKGDIPMERLEESVKKILMAKYAVGLHQKESIKTDHLIESLNEGIDLLNREISEAAITGLDTKDLKAIVLAYQNSEAAQEKVPEVLFGASSARGQLPVTVDKEWQAGQSINYSALQILGFAKPEEVGMSSIKLQQIEGIMEDAIAKGVAPGMQVVVARQGKVVYEKYAGHPTYDSGEDIGADHIYDIASVTKVTATLPMVMKAVGEGKIKVDETLGTYLAEARGTNKANLLIKDILGHQAGLKSWIGFYKETESFGLAALEAMAASTPVISSDVGGITEVNIHGETGFVSSMGDTQSMAKQALILLKDERKLEQFKQQARKRAEIFDLHQVIPIYEKLYAETAS</sequence>
<evidence type="ECO:0000259" key="8">
    <source>
        <dbReference type="Pfam" id="PF00534"/>
    </source>
</evidence>
<dbReference type="Gene3D" id="3.20.20.300">
    <property type="entry name" value="Glycoside hydrolase, family 3, N-terminal domain"/>
    <property type="match status" value="1"/>
</dbReference>
<dbReference type="PANTHER" id="PTHR30480">
    <property type="entry name" value="BETA-HEXOSAMINIDASE-RELATED"/>
    <property type="match status" value="1"/>
</dbReference>
<dbReference type="InterPro" id="IPR017853">
    <property type="entry name" value="GH"/>
</dbReference>
<feature type="domain" description="Glycoside hydrolase family 3 N-terminal" evidence="9">
    <location>
        <begin position="2"/>
        <end position="250"/>
    </location>
</feature>
<protein>
    <recommendedName>
        <fullName evidence="3">beta-N-acetylhexosaminidase</fullName>
        <ecNumber evidence="3">3.2.1.52</ecNumber>
    </recommendedName>
</protein>
<dbReference type="GO" id="GO:0004563">
    <property type="term" value="F:beta-N-acetylhexosaminidase activity"/>
    <property type="evidence" value="ECO:0007669"/>
    <property type="project" value="UniProtKB-EC"/>
</dbReference>
<dbReference type="Pfam" id="PF00534">
    <property type="entry name" value="Glycos_transf_1"/>
    <property type="match status" value="1"/>
</dbReference>
<dbReference type="InterPro" id="IPR036962">
    <property type="entry name" value="Glyco_hydro_3_N_sf"/>
</dbReference>
<evidence type="ECO:0000259" key="9">
    <source>
        <dbReference type="Pfam" id="PF00933"/>
    </source>
</evidence>
<dbReference type="InterPro" id="IPR001296">
    <property type="entry name" value="Glyco_trans_1"/>
</dbReference>
<dbReference type="PROSITE" id="PS00775">
    <property type="entry name" value="GLYCOSYL_HYDROL_F3"/>
    <property type="match status" value="1"/>
</dbReference>
<comment type="similarity">
    <text evidence="2">Belongs to the glycosyl hydrolase 3 family.</text>
</comment>
<organism evidence="10">
    <name type="scientific">Cyprideis torosa</name>
    <dbReference type="NCBI Taxonomy" id="163714"/>
    <lineage>
        <taxon>Eukaryota</taxon>
        <taxon>Metazoa</taxon>
        <taxon>Ecdysozoa</taxon>
        <taxon>Arthropoda</taxon>
        <taxon>Crustacea</taxon>
        <taxon>Oligostraca</taxon>
        <taxon>Ostracoda</taxon>
        <taxon>Podocopa</taxon>
        <taxon>Podocopida</taxon>
        <taxon>Cytherocopina</taxon>
        <taxon>Cytheroidea</taxon>
        <taxon>Cytherideidae</taxon>
        <taxon>Cyprideis</taxon>
    </lineage>
</organism>
<dbReference type="AlphaFoldDB" id="A0A7R8WLH6"/>
<dbReference type="InterPro" id="IPR050226">
    <property type="entry name" value="NagZ_Beta-hexosaminidase"/>
</dbReference>
<evidence type="ECO:0000256" key="1">
    <source>
        <dbReference type="ARBA" id="ARBA00001231"/>
    </source>
</evidence>
<feature type="domain" description="Beta-lactamase-related" evidence="7">
    <location>
        <begin position="372"/>
        <end position="478"/>
    </location>
</feature>
<dbReference type="SUPFAM" id="SSF56601">
    <property type="entry name" value="beta-lactamase/transpeptidase-like"/>
    <property type="match status" value="1"/>
</dbReference>
<dbReference type="InterPro" id="IPR036881">
    <property type="entry name" value="Glyco_hydro_3_C_sf"/>
</dbReference>
<dbReference type="GO" id="GO:0016757">
    <property type="term" value="F:glycosyltransferase activity"/>
    <property type="evidence" value="ECO:0007669"/>
    <property type="project" value="UniProtKB-KW"/>
</dbReference>
<dbReference type="EC" id="3.2.1.52" evidence="3"/>
<dbReference type="Gene3D" id="3.40.50.2000">
    <property type="entry name" value="Glycogen Phosphorylase B"/>
    <property type="match status" value="2"/>
</dbReference>
<dbReference type="SUPFAM" id="SSF51445">
    <property type="entry name" value="(Trans)glycosidases"/>
    <property type="match status" value="1"/>
</dbReference>
<name>A0A7R8WLH6_9CRUS</name>
<dbReference type="InterPro" id="IPR019800">
    <property type="entry name" value="Glyco_hydro_3_AS"/>
</dbReference>
<dbReference type="InterPro" id="IPR012338">
    <property type="entry name" value="Beta-lactam/transpept-like"/>
</dbReference>
<accession>A0A7R8WLH6</accession>
<feature type="domain" description="Glycosyl transferase family 1" evidence="8">
    <location>
        <begin position="483"/>
        <end position="554"/>
    </location>
</feature>
<dbReference type="PANTHER" id="PTHR30480:SF13">
    <property type="entry name" value="BETA-HEXOSAMINIDASE"/>
    <property type="match status" value="1"/>
</dbReference>
<evidence type="ECO:0000256" key="6">
    <source>
        <dbReference type="ARBA" id="ARBA00023295"/>
    </source>
</evidence>
<keyword evidence="4" id="KW-0808">Transferase</keyword>
<dbReference type="Pfam" id="PF00144">
    <property type="entry name" value="Beta-lactamase"/>
    <property type="match status" value="1"/>
</dbReference>
<dbReference type="GO" id="GO:0009254">
    <property type="term" value="P:peptidoglycan turnover"/>
    <property type="evidence" value="ECO:0007669"/>
    <property type="project" value="TreeGrafter"/>
</dbReference>
<keyword evidence="5" id="KW-0378">Hydrolase</keyword>
<dbReference type="SUPFAM" id="SSF53756">
    <property type="entry name" value="UDP-Glycosyltransferase/glycogen phosphorylase"/>
    <property type="match status" value="1"/>
</dbReference>